<dbReference type="EMBL" id="KZ772677">
    <property type="protein sequence ID" value="PTQ48496.1"/>
    <property type="molecule type" value="Genomic_DNA"/>
</dbReference>
<evidence type="ECO:0000313" key="1">
    <source>
        <dbReference type="EMBL" id="PTQ48496.1"/>
    </source>
</evidence>
<dbReference type="Gramene" id="Mp1g04710.1">
    <property type="protein sequence ID" value="Mp1g04710.1.cds"/>
    <property type="gene ID" value="Mp1g04710"/>
</dbReference>
<name>A0A2R6XR29_MARPO</name>
<dbReference type="AlphaFoldDB" id="A0A2R6XR29"/>
<accession>A0A2R6XR29</accession>
<gene>
    <name evidence="1" type="ORF">MARPO_0005s0137</name>
</gene>
<protein>
    <submittedName>
        <fullName evidence="1">Uncharacterized protein</fullName>
    </submittedName>
</protein>
<sequence>MSTSPRRSSEIATKIDKHNCEPAFVDQSVIAQFSRPLKSRFYSGGQAQRSWLIRVRTKIVACLEGFEKERKERQKERKERHMSS</sequence>
<evidence type="ECO:0000313" key="2">
    <source>
        <dbReference type="Proteomes" id="UP000244005"/>
    </source>
</evidence>
<proteinExistence type="predicted"/>
<reference evidence="2" key="1">
    <citation type="journal article" date="2017" name="Cell">
        <title>Insights into land plant evolution garnered from the Marchantia polymorpha genome.</title>
        <authorList>
            <person name="Bowman J.L."/>
            <person name="Kohchi T."/>
            <person name="Yamato K.T."/>
            <person name="Jenkins J."/>
            <person name="Shu S."/>
            <person name="Ishizaki K."/>
            <person name="Yamaoka S."/>
            <person name="Nishihama R."/>
            <person name="Nakamura Y."/>
            <person name="Berger F."/>
            <person name="Adam C."/>
            <person name="Aki S.S."/>
            <person name="Althoff F."/>
            <person name="Araki T."/>
            <person name="Arteaga-Vazquez M.A."/>
            <person name="Balasubrmanian S."/>
            <person name="Barry K."/>
            <person name="Bauer D."/>
            <person name="Boehm C.R."/>
            <person name="Briginshaw L."/>
            <person name="Caballero-Perez J."/>
            <person name="Catarino B."/>
            <person name="Chen F."/>
            <person name="Chiyoda S."/>
            <person name="Chovatia M."/>
            <person name="Davies K.M."/>
            <person name="Delmans M."/>
            <person name="Demura T."/>
            <person name="Dierschke T."/>
            <person name="Dolan L."/>
            <person name="Dorantes-Acosta A.E."/>
            <person name="Eklund D.M."/>
            <person name="Florent S.N."/>
            <person name="Flores-Sandoval E."/>
            <person name="Fujiyama A."/>
            <person name="Fukuzawa H."/>
            <person name="Galik B."/>
            <person name="Grimanelli D."/>
            <person name="Grimwood J."/>
            <person name="Grossniklaus U."/>
            <person name="Hamada T."/>
            <person name="Haseloff J."/>
            <person name="Hetherington A.J."/>
            <person name="Higo A."/>
            <person name="Hirakawa Y."/>
            <person name="Hundley H.N."/>
            <person name="Ikeda Y."/>
            <person name="Inoue K."/>
            <person name="Inoue S.I."/>
            <person name="Ishida S."/>
            <person name="Jia Q."/>
            <person name="Kakita M."/>
            <person name="Kanazawa T."/>
            <person name="Kawai Y."/>
            <person name="Kawashima T."/>
            <person name="Kennedy M."/>
            <person name="Kinose K."/>
            <person name="Kinoshita T."/>
            <person name="Kohara Y."/>
            <person name="Koide E."/>
            <person name="Komatsu K."/>
            <person name="Kopischke S."/>
            <person name="Kubo M."/>
            <person name="Kyozuka J."/>
            <person name="Lagercrantz U."/>
            <person name="Lin S.S."/>
            <person name="Lindquist E."/>
            <person name="Lipzen A.M."/>
            <person name="Lu C.W."/>
            <person name="De Luna E."/>
            <person name="Martienssen R.A."/>
            <person name="Minamino N."/>
            <person name="Mizutani M."/>
            <person name="Mizutani M."/>
            <person name="Mochizuki N."/>
            <person name="Monte I."/>
            <person name="Mosher R."/>
            <person name="Nagasaki H."/>
            <person name="Nakagami H."/>
            <person name="Naramoto S."/>
            <person name="Nishitani K."/>
            <person name="Ohtani M."/>
            <person name="Okamoto T."/>
            <person name="Okumura M."/>
            <person name="Phillips J."/>
            <person name="Pollak B."/>
            <person name="Reinders A."/>
            <person name="Rovekamp M."/>
            <person name="Sano R."/>
            <person name="Sawa S."/>
            <person name="Schmid M.W."/>
            <person name="Shirakawa M."/>
            <person name="Solano R."/>
            <person name="Spunde A."/>
            <person name="Suetsugu N."/>
            <person name="Sugano S."/>
            <person name="Sugiyama A."/>
            <person name="Sun R."/>
            <person name="Suzuki Y."/>
            <person name="Takenaka M."/>
            <person name="Takezawa D."/>
            <person name="Tomogane H."/>
            <person name="Tsuzuki M."/>
            <person name="Ueda T."/>
            <person name="Umeda M."/>
            <person name="Ward J.M."/>
            <person name="Watanabe Y."/>
            <person name="Yazaki K."/>
            <person name="Yokoyama R."/>
            <person name="Yoshitake Y."/>
            <person name="Yotsui I."/>
            <person name="Zachgo S."/>
            <person name="Schmutz J."/>
        </authorList>
    </citation>
    <scope>NUCLEOTIDE SEQUENCE [LARGE SCALE GENOMIC DNA]</scope>
    <source>
        <strain evidence="2">Tak-1</strain>
    </source>
</reference>
<dbReference type="Proteomes" id="UP000244005">
    <property type="component" value="Unassembled WGS sequence"/>
</dbReference>
<organism evidence="1 2">
    <name type="scientific">Marchantia polymorpha</name>
    <name type="common">Common liverwort</name>
    <name type="synonym">Marchantia aquatica</name>
    <dbReference type="NCBI Taxonomy" id="3197"/>
    <lineage>
        <taxon>Eukaryota</taxon>
        <taxon>Viridiplantae</taxon>
        <taxon>Streptophyta</taxon>
        <taxon>Embryophyta</taxon>
        <taxon>Marchantiophyta</taxon>
        <taxon>Marchantiopsida</taxon>
        <taxon>Marchantiidae</taxon>
        <taxon>Marchantiales</taxon>
        <taxon>Marchantiaceae</taxon>
        <taxon>Marchantia</taxon>
    </lineage>
</organism>
<keyword evidence="2" id="KW-1185">Reference proteome</keyword>